<dbReference type="GO" id="GO:0042597">
    <property type="term" value="C:periplasmic space"/>
    <property type="evidence" value="ECO:0007669"/>
    <property type="project" value="InterPro"/>
</dbReference>
<name>A0A060BSE4_9GAMM</name>
<dbReference type="InterPro" id="IPR008397">
    <property type="entry name" value="Alginate_lyase_dom"/>
</dbReference>
<evidence type="ECO:0000313" key="4">
    <source>
        <dbReference type="EMBL" id="AIA85612.1"/>
    </source>
</evidence>
<evidence type="ECO:0000256" key="2">
    <source>
        <dbReference type="ARBA" id="ARBA00023239"/>
    </source>
</evidence>
<keyword evidence="1" id="KW-0732">Signal</keyword>
<dbReference type="Gene3D" id="1.50.10.100">
    <property type="entry name" value="Chondroitin AC/alginate lyase"/>
    <property type="match status" value="1"/>
</dbReference>
<organism evidence="4">
    <name type="scientific">uncultured Stenotrophomonas sp</name>
    <dbReference type="NCBI Taxonomy" id="165438"/>
    <lineage>
        <taxon>Bacteria</taxon>
        <taxon>Pseudomonadati</taxon>
        <taxon>Pseudomonadota</taxon>
        <taxon>Gammaproteobacteria</taxon>
        <taxon>Lysobacterales</taxon>
        <taxon>Lysobacteraceae</taxon>
        <taxon>Stenotrophomonas</taxon>
        <taxon>environmental samples</taxon>
    </lineage>
</organism>
<dbReference type="EMBL" id="KF118351">
    <property type="protein sequence ID" value="AIA85612.1"/>
    <property type="molecule type" value="Genomic_DNA"/>
</dbReference>
<protein>
    <submittedName>
        <fullName evidence="4">Alginate_lyase</fullName>
    </submittedName>
</protein>
<feature type="non-terminal residue" evidence="4">
    <location>
        <position position="168"/>
    </location>
</feature>
<feature type="non-terminal residue" evidence="4">
    <location>
        <position position="1"/>
    </location>
</feature>
<dbReference type="SUPFAM" id="SSF48230">
    <property type="entry name" value="Chondroitin AC/alginate lyase"/>
    <property type="match status" value="1"/>
</dbReference>
<dbReference type="Pfam" id="PF05426">
    <property type="entry name" value="Alginate_lyase"/>
    <property type="match status" value="1"/>
</dbReference>
<evidence type="ECO:0000259" key="3">
    <source>
        <dbReference type="Pfam" id="PF05426"/>
    </source>
</evidence>
<dbReference type="InterPro" id="IPR008929">
    <property type="entry name" value="Chondroitin_lyas"/>
</dbReference>
<evidence type="ECO:0000256" key="1">
    <source>
        <dbReference type="ARBA" id="ARBA00022729"/>
    </source>
</evidence>
<dbReference type="AlphaFoldDB" id="A0A060BSE4"/>
<accession>A0A060BSE4</accession>
<sequence length="168" mass="18129">PEQTIAFFDTEAPPKASRNNLRAWAGLAVAQIGILLDEPAFVDWAKATNHVMLDGAAPDGSLPLETARAKYALHYQLHAVAPLVTSSALLCEAGYGIAEDREAELAKLTKVVDFTLKAVEDPAIVEEITSQPQTIEKGLKPKDHKTAWLEPYLALTGDEALSARIEAL</sequence>
<keyword evidence="2 4" id="KW-0456">Lyase</keyword>
<reference evidence="4" key="1">
    <citation type="journal article" date="2013" name="Environ. Microbiol.">
        <title>Seasonally variable intestinal metagenomes of the red palm weevil (Rhynchophorus ferrugineus).</title>
        <authorList>
            <person name="Jia S."/>
            <person name="Zhang X."/>
            <person name="Zhang G."/>
            <person name="Yin A."/>
            <person name="Zhang S."/>
            <person name="Li F."/>
            <person name="Wang L."/>
            <person name="Zhao D."/>
            <person name="Yun Q."/>
            <person name="Tala"/>
            <person name="Wang J."/>
            <person name="Sun G."/>
            <person name="Baabdullah M."/>
            <person name="Yu X."/>
            <person name="Hu S."/>
            <person name="Al-Mssallem I.S."/>
            <person name="Yu J."/>
        </authorList>
    </citation>
    <scope>NUCLEOTIDE SEQUENCE</scope>
</reference>
<feature type="domain" description="Alginate lyase" evidence="3">
    <location>
        <begin position="14"/>
        <end position="123"/>
    </location>
</feature>
<proteinExistence type="predicted"/>
<dbReference type="GO" id="GO:0016829">
    <property type="term" value="F:lyase activity"/>
    <property type="evidence" value="ECO:0007669"/>
    <property type="project" value="UniProtKB-KW"/>
</dbReference>